<dbReference type="NCBIfam" id="TIGR02534">
    <property type="entry name" value="mucon_cyclo"/>
    <property type="match status" value="1"/>
</dbReference>
<dbReference type="Pfam" id="PF02746">
    <property type="entry name" value="MR_MLE_N"/>
    <property type="match status" value="1"/>
</dbReference>
<reference evidence="10" key="2">
    <citation type="submission" date="2020-11" db="EMBL/GenBank/DDBJ databases">
        <authorList>
            <consortium name="NCBI Pathogen Detection Project"/>
        </authorList>
    </citation>
    <scope>NUCLEOTIDE SEQUENCE</scope>
    <source>
        <strain evidence="10">YDC697-2</strain>
    </source>
</reference>
<evidence type="ECO:0000256" key="8">
    <source>
        <dbReference type="PIRSR" id="PIRSR613370-1"/>
    </source>
</evidence>
<proteinExistence type="inferred from homology"/>
<evidence type="ECO:0000256" key="4">
    <source>
        <dbReference type="ARBA" id="ARBA00022723"/>
    </source>
</evidence>
<dbReference type="Gene3D" id="3.20.20.120">
    <property type="entry name" value="Enolase-like C-terminal domain"/>
    <property type="match status" value="1"/>
</dbReference>
<dbReference type="InterPro" id="IPR018110">
    <property type="entry name" value="Mandel_Rmase/mucon_lact_enz_CS"/>
</dbReference>
<name>A0A8H9NYT2_9ENTR</name>
<dbReference type="PANTHER" id="PTHR48073:SF2">
    <property type="entry name" value="O-SUCCINYLBENZOATE SYNTHASE"/>
    <property type="match status" value="1"/>
</dbReference>
<feature type="domain" description="Mandelate racemase/muconate lactonizing enzyme C-terminal" evidence="9">
    <location>
        <begin position="163"/>
        <end position="260"/>
    </location>
</feature>
<dbReference type="InterPro" id="IPR036849">
    <property type="entry name" value="Enolase-like_C_sf"/>
</dbReference>
<dbReference type="GO" id="GO:0018850">
    <property type="term" value="F:chloromuconate cycloisomerase activity"/>
    <property type="evidence" value="ECO:0007669"/>
    <property type="project" value="InterPro"/>
</dbReference>
<dbReference type="GO" id="GO:0009063">
    <property type="term" value="P:amino acid catabolic process"/>
    <property type="evidence" value="ECO:0007669"/>
    <property type="project" value="InterPro"/>
</dbReference>
<dbReference type="GO" id="GO:0030145">
    <property type="term" value="F:manganese ion binding"/>
    <property type="evidence" value="ECO:0007669"/>
    <property type="project" value="InterPro"/>
</dbReference>
<dbReference type="GO" id="GO:0006518">
    <property type="term" value="P:peptide metabolic process"/>
    <property type="evidence" value="ECO:0007669"/>
    <property type="project" value="UniProtKB-ARBA"/>
</dbReference>
<comment type="pathway">
    <text evidence="2">Aromatic compound metabolism.</text>
</comment>
<dbReference type="Gene3D" id="3.30.390.10">
    <property type="entry name" value="Enolase-like, N-terminal domain"/>
    <property type="match status" value="1"/>
</dbReference>
<dbReference type="InterPro" id="IPR013341">
    <property type="entry name" value="Mandelate_racemase_N_dom"/>
</dbReference>
<sequence length="390" mass="41276">MTGGTKSDDIHAQEETMTATVERIESWLVDVPTIRPHKLSMTTMGCQTLVIVRITRSDGISGIGEATTIGGLSYGVESPEAIQSAITHYFAPLLKGQSAENLNALILRINSAIKGNTFAKSAIETALLDAQGKALGLPVSALLGGALNTVMPVLWTLASGSTDNDIAEGQRLLDAGRHQAFKLKIGARELETDLRHTRAIVEALGDRASIRVDVNQAWDATSAAKGCRELAAMGVDLIEQPVSAEDSDALVRLSQRIDTAVLADESVASHFDGYRLAQQGFSGAYALKIAKAGGPNSVLKLAHVAQAAGIGLYGGTMLEGTVGTVASLHAWSTLPLQWGTEMFGPLLLKDDIVSNPLSFADGGVVLPQTPGLGVELDEEKLQFYARKHRE</sequence>
<dbReference type="InterPro" id="IPR013370">
    <property type="entry name" value="Chloromuconate_cycloisomerase"/>
</dbReference>
<dbReference type="SFLD" id="SFLDG00180">
    <property type="entry name" value="muconate_cycloisomerase"/>
    <property type="match status" value="1"/>
</dbReference>
<dbReference type="CDD" id="cd03318">
    <property type="entry name" value="MLE"/>
    <property type="match status" value="1"/>
</dbReference>
<dbReference type="SMART" id="SM00922">
    <property type="entry name" value="MR_MLE"/>
    <property type="match status" value="1"/>
</dbReference>
<keyword evidence="4" id="KW-0479">Metal-binding</keyword>
<reference evidence="10" key="1">
    <citation type="journal article" date="2018" name="Genome Biol.">
        <title>SKESA: strategic k-mer extension for scrupulous assemblies.</title>
        <authorList>
            <person name="Souvorov A."/>
            <person name="Agarwala R."/>
            <person name="Lipman D.J."/>
        </authorList>
    </citation>
    <scope>NUCLEOTIDE SEQUENCE</scope>
    <source>
        <strain evidence="10">YDC697-2</strain>
    </source>
</reference>
<dbReference type="AlphaFoldDB" id="A0A8H9NYT2"/>
<dbReference type="EMBL" id="DACSDU010000023">
    <property type="protein sequence ID" value="HAT1587940.1"/>
    <property type="molecule type" value="Genomic_DNA"/>
</dbReference>
<dbReference type="PANTHER" id="PTHR48073">
    <property type="entry name" value="O-SUCCINYLBENZOATE SYNTHASE-RELATED"/>
    <property type="match status" value="1"/>
</dbReference>
<feature type="active site" description="Proton acceptor" evidence="8">
    <location>
        <position position="184"/>
    </location>
</feature>
<comment type="cofactor">
    <cofactor evidence="1">
        <name>Mn(2+)</name>
        <dbReference type="ChEBI" id="CHEBI:29035"/>
    </cofactor>
</comment>
<dbReference type="GO" id="GO:0018849">
    <property type="term" value="F:muconate cycloisomerase activity"/>
    <property type="evidence" value="ECO:0007669"/>
    <property type="project" value="InterPro"/>
</dbReference>
<dbReference type="SFLD" id="SFLDG01258">
    <property type="entry name" value="(chloro)muconate_cycloisomeras"/>
    <property type="match status" value="1"/>
</dbReference>
<evidence type="ECO:0000256" key="3">
    <source>
        <dbReference type="ARBA" id="ARBA00008031"/>
    </source>
</evidence>
<dbReference type="InterPro" id="IPR029017">
    <property type="entry name" value="Enolase-like_N"/>
</dbReference>
<feature type="active site" description="Proton donor" evidence="8">
    <location>
        <position position="341"/>
    </location>
</feature>
<dbReference type="InterPro" id="IPR029065">
    <property type="entry name" value="Enolase_C-like"/>
</dbReference>
<keyword evidence="7 10" id="KW-0413">Isomerase</keyword>
<organism evidence="10">
    <name type="scientific">Citrobacter farmeri</name>
    <dbReference type="NCBI Taxonomy" id="67824"/>
    <lineage>
        <taxon>Bacteria</taxon>
        <taxon>Pseudomonadati</taxon>
        <taxon>Pseudomonadota</taxon>
        <taxon>Gammaproteobacteria</taxon>
        <taxon>Enterobacterales</taxon>
        <taxon>Enterobacteriaceae</taxon>
        <taxon>Citrobacter</taxon>
    </lineage>
</organism>
<evidence type="ECO:0000259" key="9">
    <source>
        <dbReference type="SMART" id="SM00922"/>
    </source>
</evidence>
<dbReference type="PROSITE" id="PS00909">
    <property type="entry name" value="MR_MLE_2"/>
    <property type="match status" value="1"/>
</dbReference>
<comment type="similarity">
    <text evidence="3">Belongs to the mandelate racemase/muconate lactonizing enzyme family.</text>
</comment>
<accession>A0A8H9NYT2</accession>
<evidence type="ECO:0000313" key="10">
    <source>
        <dbReference type="EMBL" id="HAT1587940.1"/>
    </source>
</evidence>
<evidence type="ECO:0000256" key="5">
    <source>
        <dbReference type="ARBA" id="ARBA00022797"/>
    </source>
</evidence>
<evidence type="ECO:0000256" key="2">
    <source>
        <dbReference type="ARBA" id="ARBA00005211"/>
    </source>
</evidence>
<dbReference type="PROSITE" id="PS00908">
    <property type="entry name" value="MR_MLE_1"/>
    <property type="match status" value="1"/>
</dbReference>
<protein>
    <submittedName>
        <fullName evidence="10">Muconate cycloisomerase</fullName>
    </submittedName>
</protein>
<dbReference type="SUPFAM" id="SSF51604">
    <property type="entry name" value="Enolase C-terminal domain-like"/>
    <property type="match status" value="1"/>
</dbReference>
<dbReference type="Pfam" id="PF13378">
    <property type="entry name" value="MR_MLE_C"/>
    <property type="match status" value="1"/>
</dbReference>
<keyword evidence="5" id="KW-0058">Aromatic hydrocarbons catabolism</keyword>
<dbReference type="SFLD" id="SFLDS00001">
    <property type="entry name" value="Enolase"/>
    <property type="match status" value="1"/>
</dbReference>
<gene>
    <name evidence="10" type="ORF">I8Y00_004337</name>
</gene>
<dbReference type="InterPro" id="IPR013342">
    <property type="entry name" value="Mandelate_racemase_C"/>
</dbReference>
<comment type="caution">
    <text evidence="10">The sequence shown here is derived from an EMBL/GenBank/DDBJ whole genome shotgun (WGS) entry which is preliminary data.</text>
</comment>
<dbReference type="Proteomes" id="UP000864563">
    <property type="component" value="Unassembled WGS sequence"/>
</dbReference>
<dbReference type="SUPFAM" id="SSF54826">
    <property type="entry name" value="Enolase N-terminal domain-like"/>
    <property type="match status" value="1"/>
</dbReference>
<keyword evidence="6" id="KW-0464">Manganese</keyword>
<evidence type="ECO:0000256" key="1">
    <source>
        <dbReference type="ARBA" id="ARBA00001936"/>
    </source>
</evidence>
<dbReference type="GO" id="GO:0016854">
    <property type="term" value="F:racemase and epimerase activity"/>
    <property type="evidence" value="ECO:0007669"/>
    <property type="project" value="UniProtKB-ARBA"/>
</dbReference>
<evidence type="ECO:0000256" key="7">
    <source>
        <dbReference type="ARBA" id="ARBA00023235"/>
    </source>
</evidence>
<evidence type="ECO:0000256" key="6">
    <source>
        <dbReference type="ARBA" id="ARBA00023211"/>
    </source>
</evidence>